<comment type="similarity">
    <text evidence="2 13">Belongs to the mitochondrial carrier (TC 2.A.29) family.</text>
</comment>
<dbReference type="InterPro" id="IPR051508">
    <property type="entry name" value="Mito_Carrier_Antiporter"/>
</dbReference>
<evidence type="ECO:0000256" key="14">
    <source>
        <dbReference type="SAM" id="MobiDB-lite"/>
    </source>
</evidence>
<feature type="compositionally biased region" description="Gly residues" evidence="14">
    <location>
        <begin position="212"/>
        <end position="223"/>
    </location>
</feature>
<name>A0A452S9M3_URSAM</name>
<evidence type="ECO:0000256" key="8">
    <source>
        <dbReference type="ARBA" id="ARBA00023128"/>
    </source>
</evidence>
<evidence type="ECO:0000256" key="10">
    <source>
        <dbReference type="ARBA" id="ARBA00035937"/>
    </source>
</evidence>
<dbReference type="SUPFAM" id="SSF103506">
    <property type="entry name" value="Mitochondrial carrier"/>
    <property type="match status" value="1"/>
</dbReference>
<evidence type="ECO:0000256" key="12">
    <source>
        <dbReference type="PROSITE-ProRule" id="PRU00282"/>
    </source>
</evidence>
<evidence type="ECO:0000256" key="9">
    <source>
        <dbReference type="ARBA" id="ARBA00023136"/>
    </source>
</evidence>
<accession>A0A452S9M3</accession>
<reference evidence="15" key="3">
    <citation type="submission" date="2025-09" db="UniProtKB">
        <authorList>
            <consortium name="Ensembl"/>
        </authorList>
    </citation>
    <scope>IDENTIFICATION</scope>
</reference>
<proteinExistence type="inferred from homology"/>
<keyword evidence="9 12" id="KW-0472">Membrane</keyword>
<evidence type="ECO:0000256" key="2">
    <source>
        <dbReference type="ARBA" id="ARBA00006375"/>
    </source>
</evidence>
<gene>
    <name evidence="15" type="primary">SLC25A35</name>
</gene>
<feature type="repeat" description="Solcar" evidence="12">
    <location>
        <begin position="1"/>
        <end position="90"/>
    </location>
</feature>
<dbReference type="Gene3D" id="1.50.40.10">
    <property type="entry name" value="Mitochondrial carrier domain"/>
    <property type="match status" value="1"/>
</dbReference>
<feature type="repeat" description="Solcar" evidence="12">
    <location>
        <begin position="100"/>
        <end position="193"/>
    </location>
</feature>
<feature type="region of interest" description="Disordered" evidence="14">
    <location>
        <begin position="208"/>
        <end position="241"/>
    </location>
</feature>
<evidence type="ECO:0000256" key="7">
    <source>
        <dbReference type="ARBA" id="ARBA00022989"/>
    </source>
</evidence>
<evidence type="ECO:0000313" key="15">
    <source>
        <dbReference type="Ensembl" id="ENSUAMP00000028943.1"/>
    </source>
</evidence>
<dbReference type="OMA" id="YMVKTQI"/>
<keyword evidence="3 13" id="KW-0813">Transport</keyword>
<evidence type="ECO:0000313" key="16">
    <source>
        <dbReference type="Proteomes" id="UP000291022"/>
    </source>
</evidence>
<dbReference type="STRING" id="9643.ENSUAMP00000028943"/>
<keyword evidence="16" id="KW-1185">Reference proteome</keyword>
<dbReference type="Ensembl" id="ENSUAMT00000032314.1">
    <property type="protein sequence ID" value="ENSUAMP00000028943.1"/>
    <property type="gene ID" value="ENSUAMG00000022320.1"/>
</dbReference>
<evidence type="ECO:0000256" key="13">
    <source>
        <dbReference type="RuleBase" id="RU000488"/>
    </source>
</evidence>
<organism evidence="15 16">
    <name type="scientific">Ursus americanus</name>
    <name type="common">American black bear</name>
    <name type="synonym">Euarctos americanus</name>
    <dbReference type="NCBI Taxonomy" id="9643"/>
    <lineage>
        <taxon>Eukaryota</taxon>
        <taxon>Metazoa</taxon>
        <taxon>Chordata</taxon>
        <taxon>Craniata</taxon>
        <taxon>Vertebrata</taxon>
        <taxon>Euteleostomi</taxon>
        <taxon>Mammalia</taxon>
        <taxon>Eutheria</taxon>
        <taxon>Laurasiatheria</taxon>
        <taxon>Carnivora</taxon>
        <taxon>Caniformia</taxon>
        <taxon>Ursidae</taxon>
        <taxon>Ursus</taxon>
    </lineage>
</organism>
<keyword evidence="5" id="KW-0677">Repeat</keyword>
<evidence type="ECO:0000256" key="6">
    <source>
        <dbReference type="ARBA" id="ARBA00022792"/>
    </source>
</evidence>
<reference evidence="15" key="2">
    <citation type="submission" date="2025-08" db="UniProtKB">
        <authorList>
            <consortium name="Ensembl"/>
        </authorList>
    </citation>
    <scope>IDENTIFICATION</scope>
</reference>
<comment type="subcellular location">
    <subcellularLocation>
        <location evidence="1">Mitochondrion inner membrane</location>
        <topology evidence="1">Multi-pass membrane protein</topology>
    </subcellularLocation>
</comment>
<dbReference type="InterPro" id="IPR023395">
    <property type="entry name" value="MCP_dom_sf"/>
</dbReference>
<comment type="function">
    <text evidence="11">Putative antiporter that exchanges dicarboxylates and sulfur oxoanions across the inner membrane of mitochondria.</text>
</comment>
<dbReference type="AlphaFoldDB" id="A0A452S9M3"/>
<dbReference type="GO" id="GO:0005743">
    <property type="term" value="C:mitochondrial inner membrane"/>
    <property type="evidence" value="ECO:0007669"/>
    <property type="project" value="UniProtKB-SubCell"/>
</dbReference>
<evidence type="ECO:0000256" key="1">
    <source>
        <dbReference type="ARBA" id="ARBA00004448"/>
    </source>
</evidence>
<dbReference type="InterPro" id="IPR018108">
    <property type="entry name" value="MCP_transmembrane"/>
</dbReference>
<dbReference type="GeneTree" id="ENSGT00940000160771"/>
<dbReference type="PANTHER" id="PTHR45928">
    <property type="entry name" value="RE38146P"/>
    <property type="match status" value="1"/>
</dbReference>
<protein>
    <submittedName>
        <fullName evidence="15">Solute carrier family 25 member 35</fullName>
    </submittedName>
</protein>
<keyword evidence="8" id="KW-0496">Mitochondrion</keyword>
<keyword evidence="4 12" id="KW-0812">Transmembrane</keyword>
<reference evidence="16" key="1">
    <citation type="submission" date="2016-06" db="EMBL/GenBank/DDBJ databases">
        <title>De novo assembly and RNA-Seq shows season-dependent expression and editing in black bear kidneys.</title>
        <authorList>
            <person name="Korstanje R."/>
            <person name="Srivastava A."/>
            <person name="Sarsani V.K."/>
            <person name="Sheehan S.M."/>
            <person name="Seger R.L."/>
            <person name="Barter M.E."/>
            <person name="Lindqvist C."/>
            <person name="Brody L.C."/>
            <person name="Mullikin J.C."/>
        </authorList>
    </citation>
    <scope>NUCLEOTIDE SEQUENCE [LARGE SCALE GENOMIC DNA]</scope>
</reference>
<evidence type="ECO:0000256" key="11">
    <source>
        <dbReference type="ARBA" id="ARBA00037259"/>
    </source>
</evidence>
<evidence type="ECO:0000256" key="4">
    <source>
        <dbReference type="ARBA" id="ARBA00022692"/>
    </source>
</evidence>
<comment type="catalytic activity">
    <reaction evidence="10">
        <text>a dicarboxylate(in) + sulfate(out) = a dicarboxylate(out) + sulfate(in)</text>
        <dbReference type="Rhea" id="RHEA:76595"/>
        <dbReference type="ChEBI" id="CHEBI:16189"/>
        <dbReference type="ChEBI" id="CHEBI:28965"/>
    </reaction>
</comment>
<evidence type="ECO:0000256" key="5">
    <source>
        <dbReference type="ARBA" id="ARBA00022737"/>
    </source>
</evidence>
<sequence length="284" mass="29831">MDFLMSGLAACGACLFTNPLEVVKTRMQLQGELQAPGTYQRHYRNVFHAFITIGKVDGLAALQKGLAPALLYQFLMNGIRLGTYGLADAGGYLHTAEGTLSRPRSAAAGALAGVMGAYLGSPIYMVKTHLQAQATSEIAVGHQYKHQGMFQALSEIGQKHGLVGLWRGALGSLPRVIVGSSTQLCTFSSTKDFITQWEVLPRETGGATLGMRAGGGQAEGGPRGQCSRSRTEQQEASGVSDSLSLPYAPLVTSSQTVHLSPRASCPSSFTVLSHGVLTGGMEAG</sequence>
<keyword evidence="7" id="KW-1133">Transmembrane helix</keyword>
<dbReference type="Pfam" id="PF00153">
    <property type="entry name" value="Mito_carr"/>
    <property type="match status" value="2"/>
</dbReference>
<evidence type="ECO:0000256" key="3">
    <source>
        <dbReference type="ARBA" id="ARBA00022448"/>
    </source>
</evidence>
<dbReference type="PANTHER" id="PTHR45928:SF2">
    <property type="entry name" value="SOLUTE CARRIER FAMILY 25 MEMBER 35"/>
    <property type="match status" value="1"/>
</dbReference>
<keyword evidence="6" id="KW-0999">Mitochondrion inner membrane</keyword>
<dbReference type="PROSITE" id="PS50920">
    <property type="entry name" value="SOLCAR"/>
    <property type="match status" value="2"/>
</dbReference>
<dbReference type="Proteomes" id="UP000291022">
    <property type="component" value="Unassembled WGS sequence"/>
</dbReference>